<protein>
    <recommendedName>
        <fullName evidence="3">Reverse transcriptase Ty1/copia-type domain-containing protein</fullName>
    </recommendedName>
</protein>
<dbReference type="GeneID" id="134288990"/>
<evidence type="ECO:0000313" key="2">
    <source>
        <dbReference type="Proteomes" id="UP000069940"/>
    </source>
</evidence>
<organism evidence="1 2">
    <name type="scientific">Aedes albopictus</name>
    <name type="common">Asian tiger mosquito</name>
    <name type="synonym">Stegomyia albopicta</name>
    <dbReference type="NCBI Taxonomy" id="7160"/>
    <lineage>
        <taxon>Eukaryota</taxon>
        <taxon>Metazoa</taxon>
        <taxon>Ecdysozoa</taxon>
        <taxon>Arthropoda</taxon>
        <taxon>Hexapoda</taxon>
        <taxon>Insecta</taxon>
        <taxon>Pterygota</taxon>
        <taxon>Neoptera</taxon>
        <taxon>Endopterygota</taxon>
        <taxon>Diptera</taxon>
        <taxon>Nematocera</taxon>
        <taxon>Culicoidea</taxon>
        <taxon>Culicidae</taxon>
        <taxon>Culicinae</taxon>
        <taxon>Aedini</taxon>
        <taxon>Aedes</taxon>
        <taxon>Stegomyia</taxon>
    </lineage>
</organism>
<dbReference type="EnsemblMetazoa" id="AALFPA23_021095.R31129">
    <property type="protein sequence ID" value="AALFPA23_021095.P31129"/>
    <property type="gene ID" value="AALFPA23_021095"/>
</dbReference>
<dbReference type="RefSeq" id="XP_062710954.1">
    <property type="nucleotide sequence ID" value="XM_062854970.1"/>
</dbReference>
<proteinExistence type="predicted"/>
<dbReference type="PANTHER" id="PTHR11439">
    <property type="entry name" value="GAG-POL-RELATED RETROTRANSPOSON"/>
    <property type="match status" value="1"/>
</dbReference>
<evidence type="ECO:0000313" key="1">
    <source>
        <dbReference type="EnsemblMetazoa" id="AALFPA23_021095.P31129"/>
    </source>
</evidence>
<reference evidence="2" key="1">
    <citation type="journal article" date="2015" name="Proc. Natl. Acad. Sci. U.S.A.">
        <title>Genome sequence of the Asian Tiger mosquito, Aedes albopictus, reveals insights into its biology, genetics, and evolution.</title>
        <authorList>
            <person name="Chen X.G."/>
            <person name="Jiang X."/>
            <person name="Gu J."/>
            <person name="Xu M."/>
            <person name="Wu Y."/>
            <person name="Deng Y."/>
            <person name="Zhang C."/>
            <person name="Bonizzoni M."/>
            <person name="Dermauw W."/>
            <person name="Vontas J."/>
            <person name="Armbruster P."/>
            <person name="Huang X."/>
            <person name="Yang Y."/>
            <person name="Zhang H."/>
            <person name="He W."/>
            <person name="Peng H."/>
            <person name="Liu Y."/>
            <person name="Wu K."/>
            <person name="Chen J."/>
            <person name="Lirakis M."/>
            <person name="Topalis P."/>
            <person name="Van Leeuwen T."/>
            <person name="Hall A.B."/>
            <person name="Jiang X."/>
            <person name="Thorpe C."/>
            <person name="Mueller R.L."/>
            <person name="Sun C."/>
            <person name="Waterhouse R.M."/>
            <person name="Yan G."/>
            <person name="Tu Z.J."/>
            <person name="Fang X."/>
            <person name="James A.A."/>
        </authorList>
    </citation>
    <scope>NUCLEOTIDE SEQUENCE [LARGE SCALE GENOMIC DNA]</scope>
    <source>
        <strain evidence="2">Foshan</strain>
    </source>
</reference>
<evidence type="ECO:0008006" key="3">
    <source>
        <dbReference type="Google" id="ProtNLM"/>
    </source>
</evidence>
<name>A0ABM1ZRU8_AEDAL</name>
<accession>A0ABM1ZRU8</accession>
<reference evidence="1" key="2">
    <citation type="submission" date="2025-05" db="UniProtKB">
        <authorList>
            <consortium name="EnsemblMetazoa"/>
        </authorList>
    </citation>
    <scope>IDENTIFICATION</scope>
    <source>
        <strain evidence="1">Foshan</strain>
    </source>
</reference>
<sequence length="156" mass="17517">MGLQTSEEEDKMKDVLFRQLVGGLQFLAQSTRPDIAYAVNSVSTFSGNPGEPHWTAAKRILRYLKGTLNTKLVYQKKPDSLFEGYSDADWGNDADTRQSVTGYVFQCAGRRIDIMELQETSEFMALSAATQEASSMVVRSAKITIRFPRCNSYVLR</sequence>
<keyword evidence="2" id="KW-1185">Reference proteome</keyword>
<dbReference type="Proteomes" id="UP000069940">
    <property type="component" value="Unassembled WGS sequence"/>
</dbReference>